<sequence>MAKTHVIDGVTYKEVARMAKEGDKVVHVDDGIVTEVEDVGVSISGYTCPETGDEVIRISEGYYRVLEPTAPTDELLEITANLTRRVHELERENKRLRDDVTETLGTITDLLRRRDHRIDEIERKVFDTSALKTYSLADLNGKQVTLLHGQDGGYEILSAKDEDGNFYVISEKEACE</sequence>
<protein>
    <submittedName>
        <fullName evidence="2">Uncharacterized protein</fullName>
    </submittedName>
</protein>
<organism evidence="2 3">
    <name type="scientific">Shouchella rhizosphaerae</name>
    <dbReference type="NCBI Taxonomy" id="866786"/>
    <lineage>
        <taxon>Bacteria</taxon>
        <taxon>Bacillati</taxon>
        <taxon>Bacillota</taxon>
        <taxon>Bacilli</taxon>
        <taxon>Bacillales</taxon>
        <taxon>Bacillaceae</taxon>
        <taxon>Shouchella</taxon>
    </lineage>
</organism>
<dbReference type="EMBL" id="CP144921">
    <property type="protein sequence ID" value="WWA30348.1"/>
    <property type="molecule type" value="Genomic_DNA"/>
</dbReference>
<keyword evidence="3" id="KW-1185">Reference proteome</keyword>
<evidence type="ECO:0000313" key="2">
    <source>
        <dbReference type="EMBL" id="WWA30348.1"/>
    </source>
</evidence>
<dbReference type="Proteomes" id="UP001341136">
    <property type="component" value="Chromosome"/>
</dbReference>
<keyword evidence="1" id="KW-0175">Coiled coil</keyword>
<proteinExistence type="predicted"/>
<evidence type="ECO:0000256" key="1">
    <source>
        <dbReference type="SAM" id="Coils"/>
    </source>
</evidence>
<evidence type="ECO:0000313" key="3">
    <source>
        <dbReference type="Proteomes" id="UP001341136"/>
    </source>
</evidence>
<accession>A0ABZ2CZ72</accession>
<feature type="coiled-coil region" evidence="1">
    <location>
        <begin position="72"/>
        <end position="106"/>
    </location>
</feature>
<reference evidence="2 3" key="1">
    <citation type="submission" date="2024-01" db="EMBL/GenBank/DDBJ databases">
        <title>Culturomics analysis of mouse respiratory tract.</title>
        <authorList>
            <person name="Phillips A.M."/>
            <person name="Collette N.M."/>
            <person name="Mageeney C.M."/>
            <person name="Sinha A."/>
            <person name="Hern K.E."/>
            <person name="Arkin A.P."/>
            <person name="Williams K.P."/>
            <person name="Branda S."/>
        </authorList>
    </citation>
    <scope>NUCLEOTIDE SEQUENCE [LARGE SCALE GENOMIC DNA]</scope>
    <source>
        <strain evidence="2 3">CP20</strain>
    </source>
</reference>
<name>A0ABZ2CZ72_9BACI</name>
<gene>
    <name evidence="2" type="ORF">V5G21_00700</name>
</gene>
<dbReference type="RefSeq" id="WP_338465104.1">
    <property type="nucleotide sequence ID" value="NZ_CP144921.1"/>
</dbReference>